<comment type="subcellular location">
    <subcellularLocation>
        <location evidence="4">Host endoplasmic reticulum lumen</location>
    </subcellularLocation>
    <subcellularLocation>
        <location evidence="5">Host endoplasmic reticulum membrane</location>
        <topology evidence="5">Single-pass membrane protein</topology>
    </subcellularLocation>
</comment>
<dbReference type="GO" id="GO:0005524">
    <property type="term" value="F:ATP binding"/>
    <property type="evidence" value="ECO:0007669"/>
    <property type="project" value="UniProtKB-KW"/>
</dbReference>
<reference evidence="26 27" key="1">
    <citation type="submission" date="2013-04" db="EMBL/GenBank/DDBJ databases">
        <title>A new RNA virus found in mulberry (Morus alba L.) infected with mosaic roll leaf disease.</title>
        <authorList>
            <person name="Lu Q.Y."/>
            <person name="Wu Z.J."/>
            <person name="Xia Z.S."/>
            <person name="Xie L.H."/>
        </authorList>
    </citation>
    <scope>NUCLEOTIDE SEQUENCE [LARGE SCALE GENOMIC DNA]</scope>
    <source>
        <strain evidence="26">Zj</strain>
    </source>
</reference>
<dbReference type="GO" id="GO:0006508">
    <property type="term" value="P:proteolysis"/>
    <property type="evidence" value="ECO:0007669"/>
    <property type="project" value="UniProtKB-KW"/>
</dbReference>
<dbReference type="SUPFAM" id="SSF56672">
    <property type="entry name" value="DNA/RNA polymerases"/>
    <property type="match status" value="1"/>
</dbReference>
<evidence type="ECO:0000256" key="3">
    <source>
        <dbReference type="ARBA" id="ARBA00003682"/>
    </source>
</evidence>
<sequence length="2102" mass="235097">MGLLWADVRSSWHLEDEASCLENLRAYLSPEAKRARYLERVSRRRAAYRAAYKKKAKKALKLRALVPLVKQAQAAMRLESLREIRRELEKEVSIGSYVTPPQIQKAFDSLAALVAQRRQKRQMAAAAREREISLMVLALEAGLLVTVPSRGRSMRRSVSPRSTTPIVERKVCGTLRLKEANPDLEWEGICDLPRETLVAAEPLIARAIKIAQQTGIPQYANELLLEVKGDAFLESTREISEALDREERALEISGSNLQGWWSALGDFSSKAASLSGMVSKASRSLATKAVDGAKHCWQSTLDGIVKMAISVFDGVFAKYLENIPLVSNFVSDFWDKVRKWAQDMSSALGTVFEVIHEAALWALCIIVGAAIVSMVESVLVSMGIIAMAGGAVGLFLTLFFSYLGVKAFLGGADKLSQICEVIKGAVCTVMTRKPQSTSNFRDAEVSQNAEGLGPLDTAIRVVSALGSGIVNFKMGTLTYWAKVGSALDQLRKGKDVLKELASWLIEVLGRIYDSVTGKESQFFDELSALVQVDVKHWLTQAQQVLLEAQTMALTDKVLLLSVSRLVEDGNKLLLGVSGIPRKLTMDFFTLINKVQTDLKKIHEQCVKAGRFEGRRHTPFWLYLYGPSHCGKSLLMEQAADVLLTEAGYPLSSNSLYTKAATDAFWSGYRREYCVMLDDLSAICSNGVSLESEMLNIVSSQEYKPNMPFEGEKGMYFDSPIIISSSNVFTAPTSANLLDEAAYNNRRGAVLECRRCVGENGFEVDFDPDNPYASTECRFVDKQSQQPTGPWMNCLAALEVVRGMMATHTMKEHTLQVNYLSRRAGVHPTFDAAQSFLSCLSGEVSMYYPHDLLQACGIESRYFFYAQVDGKLYGYDVNKSAHLVPGDLGEEFEKACLQKLLPTMQQTIAQRCNNGLVAIFLKSLVSGSCSVVSVDKLSDSASAVQREFFARLSMGERVYLRLVQKRMNQFLLDEVTHVPFLTNALKTCVDTMRAGARVVWENSGKILMVCSAILALLVLAQGFVGALSLFAGSASLATGVGVLHSMDIQGASNASSSSYYDSTRGHNNRVNHKHMHLQGGNPTLPCHGASLSLYGPNGFFCPATWARGRSFWITRHQAFAIPDRASMALIMSDGTRVTFLWEASRLHEYAESEICRYFSPAIPPLRESLARKWYLNDYEKHINMTTCDIYGVTVRRTGKSYEEREIQWWKVPGSIVYKQLQIDDAYMGGTYVHYVPKYIHYSAQTQLHDCGAYVCALIAGDWRIIGFHISRKNGQCAATLIPDVIEQDVQGFSFVPKDGVLTDGYLKLGFVEPERAPRMPVKTQYVEVPRHVQLPAALQDCKVPSILSADDERIPQGVTYDPYIQGMEKFATPMSELDDEILRRVADDIVEEWHECESFEDVTLDVAINGVDHEELDEDEAEFLDPMVMNTSEGYPFVLERKNQESGKARYFEGVPGSMQLKQGTTVYAAYAKLCAEIPHSVPELVCIECVKDERLARRKVFEKPKSRLFSILPLHFNLKLREKFLHFSKFIMQNRHRLPSQVGINVHSREWLQLYARLGEKNTRAINCDYERFDGLMTAQVLSVIGSMINRTYKDGKDLGGKERHNLLMALYCRKSIAQGDVFEVRCGIPSGCALTVLLNCIFNEILIRYCFAVLVPAPRKSCFSQYVCLLVYGDDNLIAVAPSIENFFNGNEIKRVLAELNVNITDGICKQSPTIEMRQLEDLNFLKRGFKVTVGDRVRAPLELNSLYSSLIWVASRGEDVFDKLFLNVQVVLRELWHHDDRDLFDKLRGFYVSEVPSWGSKLLTWRQVEDFHHQQLIGMPRITAAQDLDLLIRPEVKAFCTSEGASDMTFSLAPGIKIAGCKFVQKRPEDIIVSFSPRQPCEREDPNVLTETVVYGAGVGGLPTRMWGRKFRSEKKWPEFARCMATLRDGGNVYFRDVQPLAGAWIAAIYFADKTNRCDLETGKLLCGNLAGKQGHQICKWFDTELHGDVTWKVRGDPSAFGKTRMMQLGWQTENVGPIPYALGGVKGSINRALASEEFLPLLAIHSGLNNSGQQEVRIGARCSRRCRGHHHVVHCDGIKEVDTENLLRQCLKSIRTHIC</sequence>
<evidence type="ECO:0000256" key="13">
    <source>
        <dbReference type="ARBA" id="ARBA00022801"/>
    </source>
</evidence>
<evidence type="ECO:0000256" key="7">
    <source>
        <dbReference type="ARBA" id="ARBA00022484"/>
    </source>
</evidence>
<keyword evidence="15" id="KW-0067">ATP-binding</keyword>
<dbReference type="InterPro" id="IPR009003">
    <property type="entry name" value="Peptidase_S1_PA"/>
</dbReference>
<keyword evidence="16" id="KW-0693">Viral RNA replication</keyword>
<dbReference type="GO" id="GO:0004197">
    <property type="term" value="F:cysteine-type endopeptidase activity"/>
    <property type="evidence" value="ECO:0007669"/>
    <property type="project" value="InterPro"/>
</dbReference>
<keyword evidence="14" id="KW-0788">Thiol protease</keyword>
<dbReference type="InterPro" id="IPR027417">
    <property type="entry name" value="P-loop_NTPase"/>
</dbReference>
<evidence type="ECO:0000256" key="8">
    <source>
        <dbReference type="ARBA" id="ARBA00022670"/>
    </source>
</evidence>
<evidence type="ECO:0000256" key="16">
    <source>
        <dbReference type="ARBA" id="ARBA00022953"/>
    </source>
</evidence>
<dbReference type="GeneID" id="37619111"/>
<dbReference type="PROSITE" id="PS50507">
    <property type="entry name" value="RDRP_SSRNA_POS"/>
    <property type="match status" value="1"/>
</dbReference>
<feature type="transmembrane region" description="Helical" evidence="22">
    <location>
        <begin position="347"/>
        <end position="372"/>
    </location>
</feature>
<name>A0A075CA32_9SECO</name>
<evidence type="ECO:0000256" key="5">
    <source>
        <dbReference type="ARBA" id="ARBA00004517"/>
    </source>
</evidence>
<evidence type="ECO:0000259" key="24">
    <source>
        <dbReference type="PROSITE" id="PS51218"/>
    </source>
</evidence>
<evidence type="ECO:0000256" key="19">
    <source>
        <dbReference type="ARBA" id="ARBA00031919"/>
    </source>
</evidence>
<evidence type="ECO:0000256" key="4">
    <source>
        <dbReference type="ARBA" id="ARBA00004149"/>
    </source>
</evidence>
<dbReference type="GO" id="GO:0044167">
    <property type="term" value="C:host cell endoplasmic reticulum membrane"/>
    <property type="evidence" value="ECO:0007669"/>
    <property type="project" value="UniProtKB-SubCell"/>
</dbReference>
<evidence type="ECO:0000256" key="2">
    <source>
        <dbReference type="ARBA" id="ARBA00003602"/>
    </source>
</evidence>
<evidence type="ECO:0000259" key="23">
    <source>
        <dbReference type="PROSITE" id="PS50507"/>
    </source>
</evidence>
<dbReference type="InterPro" id="IPR043502">
    <property type="entry name" value="DNA/RNA_pol_sf"/>
</dbReference>
<keyword evidence="18" id="KW-1038">Host endoplasmic reticulum</keyword>
<dbReference type="GO" id="GO:0039694">
    <property type="term" value="P:viral RNA genome replication"/>
    <property type="evidence" value="ECO:0007669"/>
    <property type="project" value="InterPro"/>
</dbReference>
<dbReference type="GO" id="GO:0003724">
    <property type="term" value="F:RNA helicase activity"/>
    <property type="evidence" value="ECO:0007669"/>
    <property type="project" value="InterPro"/>
</dbReference>
<feature type="domain" description="Peptidase C3" evidence="25">
    <location>
        <begin position="1071"/>
        <end position="1288"/>
    </location>
</feature>
<dbReference type="PROSITE" id="PS51874">
    <property type="entry name" value="PCV_3C_PRO"/>
    <property type="match status" value="1"/>
</dbReference>
<keyword evidence="8" id="KW-0645">Protease</keyword>
<feature type="domain" description="RdRp catalytic" evidence="23">
    <location>
        <begin position="1563"/>
        <end position="1689"/>
    </location>
</feature>
<evidence type="ECO:0000256" key="9">
    <source>
        <dbReference type="ARBA" id="ARBA00022679"/>
    </source>
</evidence>
<dbReference type="Gene3D" id="3.30.70.270">
    <property type="match status" value="1"/>
</dbReference>
<dbReference type="Gene3D" id="3.40.50.300">
    <property type="entry name" value="P-loop containing nucleotide triphosphate hydrolases"/>
    <property type="match status" value="1"/>
</dbReference>
<keyword evidence="9" id="KW-0808">Transferase</keyword>
<dbReference type="RefSeq" id="YP_009507923.1">
    <property type="nucleotide sequence ID" value="NC_038767.1"/>
</dbReference>
<dbReference type="InterPro" id="IPR000605">
    <property type="entry name" value="Helicase_SF3_ssDNA/RNA_vir"/>
</dbReference>
<dbReference type="GO" id="GO:0006351">
    <property type="term" value="P:DNA-templated transcription"/>
    <property type="evidence" value="ECO:0007669"/>
    <property type="project" value="InterPro"/>
</dbReference>
<feature type="domain" description="SF3 helicase" evidence="24">
    <location>
        <begin position="598"/>
        <end position="770"/>
    </location>
</feature>
<evidence type="ECO:0000259" key="25">
    <source>
        <dbReference type="PROSITE" id="PS51874"/>
    </source>
</evidence>
<evidence type="ECO:0000256" key="22">
    <source>
        <dbReference type="SAM" id="Phobius"/>
    </source>
</evidence>
<evidence type="ECO:0000256" key="18">
    <source>
        <dbReference type="ARBA" id="ARBA00023184"/>
    </source>
</evidence>
<proteinExistence type="predicted"/>
<dbReference type="InterPro" id="IPR001205">
    <property type="entry name" value="RNA-dir_pol_C"/>
</dbReference>
<dbReference type="GO" id="GO:0003723">
    <property type="term" value="F:RNA binding"/>
    <property type="evidence" value="ECO:0007669"/>
    <property type="project" value="InterPro"/>
</dbReference>
<dbReference type="Pfam" id="PF00910">
    <property type="entry name" value="RNA_helicase"/>
    <property type="match status" value="1"/>
</dbReference>
<dbReference type="Proteomes" id="UP000235030">
    <property type="component" value="Genome"/>
</dbReference>
<comment type="function">
    <text evidence="3">Replicates the viral genome.</text>
</comment>
<feature type="transmembrane region" description="Helical" evidence="22">
    <location>
        <begin position="378"/>
        <end position="405"/>
    </location>
</feature>
<keyword evidence="13" id="KW-0378">Hydrolase</keyword>
<protein>
    <recommendedName>
        <fullName evidence="6">RNA1 polyprotein</fullName>
    </recommendedName>
    <alternativeName>
        <fullName evidence="20">Genome polyprotein B</fullName>
    </alternativeName>
    <alternativeName>
        <fullName evidence="19">P1</fullName>
    </alternativeName>
</protein>
<dbReference type="EMBL" id="KC904083">
    <property type="protein sequence ID" value="AGY34703.1"/>
    <property type="molecule type" value="Genomic_RNA"/>
</dbReference>
<evidence type="ECO:0000256" key="15">
    <source>
        <dbReference type="ARBA" id="ARBA00022840"/>
    </source>
</evidence>
<comment type="function">
    <text evidence="1">Plays a role in RNA replication. It is covalently linked to the 5'terminus of both viral single-stranded RNA1 and RNA2 molecules.</text>
</comment>
<dbReference type="Pfam" id="PF00680">
    <property type="entry name" value="RdRP_1"/>
    <property type="match status" value="1"/>
</dbReference>
<dbReference type="SUPFAM" id="SSF52540">
    <property type="entry name" value="P-loop containing nucleoside triphosphate hydrolases"/>
    <property type="match status" value="1"/>
</dbReference>
<keyword evidence="12" id="KW-0547">Nucleotide-binding</keyword>
<keyword evidence="27" id="KW-1185">Reference proteome</keyword>
<evidence type="ECO:0000256" key="20">
    <source>
        <dbReference type="ARBA" id="ARBA00032135"/>
    </source>
</evidence>
<dbReference type="InterPro" id="IPR043128">
    <property type="entry name" value="Rev_trsase/Diguanyl_cyclase"/>
</dbReference>
<accession>A0A075CA32</accession>
<dbReference type="GO" id="GO:0044166">
    <property type="term" value="C:host cell endoplasmic reticulum lumen"/>
    <property type="evidence" value="ECO:0007669"/>
    <property type="project" value="UniProtKB-SubCell"/>
</dbReference>
<evidence type="ECO:0000256" key="14">
    <source>
        <dbReference type="ARBA" id="ARBA00022807"/>
    </source>
</evidence>
<dbReference type="InterPro" id="IPR044067">
    <property type="entry name" value="PCV_3C_PRO"/>
</dbReference>
<dbReference type="InterPro" id="IPR014759">
    <property type="entry name" value="Helicase_SF3_ssRNA_vir"/>
</dbReference>
<dbReference type="PROSITE" id="PS51218">
    <property type="entry name" value="SF3_HELICASE_2"/>
    <property type="match status" value="1"/>
</dbReference>
<comment type="function">
    <text evidence="2">Thiol protease that cleaves the RNA1 and RNA2 polyproteins.</text>
</comment>
<evidence type="ECO:0000256" key="21">
    <source>
        <dbReference type="ARBA" id="ARBA00045667"/>
    </source>
</evidence>
<evidence type="ECO:0000256" key="6">
    <source>
        <dbReference type="ARBA" id="ARBA00020936"/>
    </source>
</evidence>
<evidence type="ECO:0000256" key="1">
    <source>
        <dbReference type="ARBA" id="ARBA00002583"/>
    </source>
</evidence>
<evidence type="ECO:0000256" key="12">
    <source>
        <dbReference type="ARBA" id="ARBA00022741"/>
    </source>
</evidence>
<dbReference type="KEGG" id="vg:37619111"/>
<evidence type="ECO:0000313" key="26">
    <source>
        <dbReference type="EMBL" id="AGY34703.1"/>
    </source>
</evidence>
<evidence type="ECO:0000256" key="11">
    <source>
        <dbReference type="ARBA" id="ARBA00022695"/>
    </source>
</evidence>
<evidence type="ECO:0000313" key="27">
    <source>
        <dbReference type="Proteomes" id="UP000235030"/>
    </source>
</evidence>
<keyword evidence="17 22" id="KW-1133">Transmembrane helix</keyword>
<keyword evidence="7" id="KW-0696">RNA-directed RNA polymerase</keyword>
<evidence type="ECO:0000256" key="10">
    <source>
        <dbReference type="ARBA" id="ARBA00022692"/>
    </source>
</evidence>
<organism evidence="26 27">
    <name type="scientific">Mulberry mosaic leaf roll associated virus</name>
    <dbReference type="NCBI Taxonomy" id="1527441"/>
    <lineage>
        <taxon>Viruses</taxon>
        <taxon>Riboviria</taxon>
        <taxon>Orthornavirae</taxon>
        <taxon>Pisuviricota</taxon>
        <taxon>Pisoniviricetes</taxon>
        <taxon>Picornavirales</taxon>
        <taxon>Secoviridae</taxon>
        <taxon>Comovirinae</taxon>
        <taxon>Nepovirus</taxon>
        <taxon>Nepovirus mori</taxon>
    </lineage>
</organism>
<dbReference type="GO" id="GO:0003968">
    <property type="term" value="F:RNA-directed RNA polymerase activity"/>
    <property type="evidence" value="ECO:0007669"/>
    <property type="project" value="UniProtKB-KW"/>
</dbReference>
<keyword evidence="10 22" id="KW-0812">Transmembrane</keyword>
<dbReference type="InterPro" id="IPR007094">
    <property type="entry name" value="RNA-dir_pol_PSvirus"/>
</dbReference>
<keyword evidence="11" id="KW-0548">Nucleotidyltransferase</keyword>
<dbReference type="SUPFAM" id="SSF50494">
    <property type="entry name" value="Trypsin-like serine proteases"/>
    <property type="match status" value="1"/>
</dbReference>
<evidence type="ECO:0000256" key="17">
    <source>
        <dbReference type="ARBA" id="ARBA00022989"/>
    </source>
</evidence>
<keyword evidence="22" id="KW-0472">Membrane</keyword>
<comment type="function">
    <text evidence="21">Down-regulates the RNA1 polyprotein processing and enhances trans-cleavage of RNA2 polyproteins. The protease cofactor and the putative helicase seem to target the replication complexes to ER membranes. Their physical association causes the membrane rearrangement of host ER that may result in formation of the small membranous vesicles that are the site of viral RNA synthesis.</text>
</comment>